<comment type="catalytic activity">
    <reaction evidence="8">
        <text>L-threonyl-[protein] + ATP = O-phospho-L-threonyl-[protein] + ADP + H(+)</text>
        <dbReference type="Rhea" id="RHEA:46608"/>
        <dbReference type="Rhea" id="RHEA-COMP:11060"/>
        <dbReference type="Rhea" id="RHEA-COMP:11605"/>
        <dbReference type="ChEBI" id="CHEBI:15378"/>
        <dbReference type="ChEBI" id="CHEBI:30013"/>
        <dbReference type="ChEBI" id="CHEBI:30616"/>
        <dbReference type="ChEBI" id="CHEBI:61977"/>
        <dbReference type="ChEBI" id="CHEBI:456216"/>
        <dbReference type="EC" id="2.7.11.1"/>
    </reaction>
</comment>
<comment type="subcellular location">
    <subcellularLocation>
        <location evidence="1">Membrane</location>
        <topology evidence="1">Single-pass type I membrane protein</topology>
    </subcellularLocation>
</comment>
<dbReference type="InterPro" id="IPR011009">
    <property type="entry name" value="Kinase-like_dom_sf"/>
</dbReference>
<evidence type="ECO:0000256" key="5">
    <source>
        <dbReference type="ARBA" id="ARBA00022741"/>
    </source>
</evidence>
<feature type="transmembrane region" description="Helical" evidence="11">
    <location>
        <begin position="224"/>
        <end position="248"/>
    </location>
</feature>
<dbReference type="PANTHER" id="PTHR48006:SF102">
    <property type="entry name" value="LEUCINE-RICH REPEAT-CONTAINING PROTEIN DDB_G0281931-RELATED"/>
    <property type="match status" value="1"/>
</dbReference>
<feature type="binding site" evidence="10">
    <location>
        <position position="315"/>
    </location>
    <ligand>
        <name>ATP</name>
        <dbReference type="ChEBI" id="CHEBI:30616"/>
    </ligand>
</feature>
<dbReference type="InterPro" id="IPR032675">
    <property type="entry name" value="LRR_dom_sf"/>
</dbReference>
<organism evidence="13 14">
    <name type="scientific">Vitis vinifera</name>
    <name type="common">Grape</name>
    <dbReference type="NCBI Taxonomy" id="29760"/>
    <lineage>
        <taxon>Eukaryota</taxon>
        <taxon>Viridiplantae</taxon>
        <taxon>Streptophyta</taxon>
        <taxon>Embryophyta</taxon>
        <taxon>Tracheophyta</taxon>
        <taxon>Spermatophyta</taxon>
        <taxon>Magnoliopsida</taxon>
        <taxon>eudicotyledons</taxon>
        <taxon>Gunneridae</taxon>
        <taxon>Pentapetalae</taxon>
        <taxon>rosids</taxon>
        <taxon>Vitales</taxon>
        <taxon>Vitaceae</taxon>
        <taxon>Viteae</taxon>
        <taxon>Vitis</taxon>
    </lineage>
</organism>
<evidence type="ECO:0000256" key="4">
    <source>
        <dbReference type="ARBA" id="ARBA00022679"/>
    </source>
</evidence>
<reference evidence="13 14" key="1">
    <citation type="journal article" date="2018" name="PLoS Genet.">
        <title>Population sequencing reveals clonal diversity and ancestral inbreeding in the grapevine cultivar Chardonnay.</title>
        <authorList>
            <person name="Roach M.J."/>
            <person name="Johnson D.L."/>
            <person name="Bohlmann J."/>
            <person name="van Vuuren H.J."/>
            <person name="Jones S.J."/>
            <person name="Pretorius I.S."/>
            <person name="Schmidt S.A."/>
            <person name="Borneman A.R."/>
        </authorList>
    </citation>
    <scope>NUCLEOTIDE SEQUENCE [LARGE SCALE GENOMIC DNA]</scope>
    <source>
        <strain evidence="14">cv. Chardonnay</strain>
        <tissue evidence="13">Leaf</tissue>
    </source>
</reference>
<dbReference type="FunFam" id="3.30.200.20:FF:000015">
    <property type="entry name" value="Somatic embryogenesis receptor kinase 1"/>
    <property type="match status" value="1"/>
</dbReference>
<dbReference type="EMBL" id="QGNW01000533">
    <property type="protein sequence ID" value="RVW68481.1"/>
    <property type="molecule type" value="Genomic_DNA"/>
</dbReference>
<keyword evidence="13" id="KW-0675">Receptor</keyword>
<dbReference type="InterPro" id="IPR051824">
    <property type="entry name" value="LRR_Rcpt-Like_S/T_Kinase"/>
</dbReference>
<dbReference type="Pfam" id="PF00069">
    <property type="entry name" value="Pkinase"/>
    <property type="match status" value="1"/>
</dbReference>
<sequence length="523" mass="58439">MVHLRPERFHPDTYQKLQAKKMGLFWVLKRLGENAYLLELTSDLHFSPISNVEDFFIYHGHQNEVSGELDLQLPPTLSPCLKIEYVLNDQRVSTQQGGYQEFLVKCVAILNGETPLMFLLDKIPKRSYWDSKYVYFVNRLHGNRRLNNNALTGTIPMSLTTVITLQVLDLSNNHLRGDIPVNGSFSLFTSSSFNNNDLNQIPLFPPPPISPTPTTSSENSATGAIAGGVAAGAALLFAALAIVLAWWLRRKPQEHFSDVPAEKDPEVHLGQLKRFSLHELQVATDNFSNKNILGRGGFGKVYKGSLADGSLVAVKRLKKECIHGRELQFQTEVEMISMAVHRNLLRLRGFCMTPTERLLVYPFMVNGSVASCLRERADGQSPLNWPIRKQIALGSARGLAYLHDHCDPKIIHRDVKAASILLDNEFEAVVGDFGLAKLMDYKDTHVTTAVCGTIGHIAPEYLSTGKSSEKTDVFGYGVMLLELITGQRAFDPARLANDDAVMLLDWLWLLVYNIGGGLFRDYK</sequence>
<evidence type="ECO:0000256" key="11">
    <source>
        <dbReference type="SAM" id="Phobius"/>
    </source>
</evidence>
<keyword evidence="4" id="KW-0808">Transferase</keyword>
<keyword evidence="5 10" id="KW-0547">Nucleotide-binding</keyword>
<proteinExistence type="predicted"/>
<protein>
    <recommendedName>
        <fullName evidence="2">non-specific serine/threonine protein kinase</fullName>
        <ecNumber evidence="2">2.7.11.1</ecNumber>
    </recommendedName>
</protein>
<evidence type="ECO:0000259" key="12">
    <source>
        <dbReference type="PROSITE" id="PS50011"/>
    </source>
</evidence>
<dbReference type="InterPro" id="IPR056924">
    <property type="entry name" value="SH3_Tf2-1"/>
</dbReference>
<evidence type="ECO:0000256" key="9">
    <source>
        <dbReference type="ARBA" id="ARBA00048679"/>
    </source>
</evidence>
<dbReference type="PROSITE" id="PS00107">
    <property type="entry name" value="PROTEIN_KINASE_ATP"/>
    <property type="match status" value="1"/>
</dbReference>
<dbReference type="AlphaFoldDB" id="A0A438G8J9"/>
<dbReference type="Proteomes" id="UP000288805">
    <property type="component" value="Unassembled WGS sequence"/>
</dbReference>
<evidence type="ECO:0000256" key="3">
    <source>
        <dbReference type="ARBA" id="ARBA00022527"/>
    </source>
</evidence>
<evidence type="ECO:0000256" key="1">
    <source>
        <dbReference type="ARBA" id="ARBA00004479"/>
    </source>
</evidence>
<dbReference type="EC" id="2.7.11.1" evidence="2"/>
<dbReference type="SUPFAM" id="SSF56112">
    <property type="entry name" value="Protein kinase-like (PK-like)"/>
    <property type="match status" value="1"/>
</dbReference>
<dbReference type="PROSITE" id="PS50011">
    <property type="entry name" value="PROTEIN_KINASE_DOM"/>
    <property type="match status" value="1"/>
</dbReference>
<keyword evidence="11" id="KW-0472">Membrane</keyword>
<keyword evidence="11" id="KW-1133">Transmembrane helix</keyword>
<evidence type="ECO:0000313" key="14">
    <source>
        <dbReference type="Proteomes" id="UP000288805"/>
    </source>
</evidence>
<evidence type="ECO:0000313" key="13">
    <source>
        <dbReference type="EMBL" id="RVW68481.1"/>
    </source>
</evidence>
<dbReference type="Gene3D" id="3.30.200.20">
    <property type="entry name" value="Phosphorylase Kinase, domain 1"/>
    <property type="match status" value="1"/>
</dbReference>
<dbReference type="Gene3D" id="3.80.10.10">
    <property type="entry name" value="Ribonuclease Inhibitor"/>
    <property type="match status" value="1"/>
</dbReference>
<keyword evidence="7 10" id="KW-0067">ATP-binding</keyword>
<dbReference type="GO" id="GO:0016020">
    <property type="term" value="C:membrane"/>
    <property type="evidence" value="ECO:0007669"/>
    <property type="project" value="UniProtKB-SubCell"/>
</dbReference>
<keyword evidence="3" id="KW-0723">Serine/threonine-protein kinase</keyword>
<evidence type="ECO:0000256" key="6">
    <source>
        <dbReference type="ARBA" id="ARBA00022777"/>
    </source>
</evidence>
<keyword evidence="6 13" id="KW-0418">Kinase</keyword>
<evidence type="ECO:0000256" key="2">
    <source>
        <dbReference type="ARBA" id="ARBA00012513"/>
    </source>
</evidence>
<feature type="domain" description="Protein kinase" evidence="12">
    <location>
        <begin position="287"/>
        <end position="523"/>
    </location>
</feature>
<comment type="catalytic activity">
    <reaction evidence="9">
        <text>L-seryl-[protein] + ATP = O-phospho-L-seryl-[protein] + ADP + H(+)</text>
        <dbReference type="Rhea" id="RHEA:17989"/>
        <dbReference type="Rhea" id="RHEA-COMP:9863"/>
        <dbReference type="Rhea" id="RHEA-COMP:11604"/>
        <dbReference type="ChEBI" id="CHEBI:15378"/>
        <dbReference type="ChEBI" id="CHEBI:29999"/>
        <dbReference type="ChEBI" id="CHEBI:30616"/>
        <dbReference type="ChEBI" id="CHEBI:83421"/>
        <dbReference type="ChEBI" id="CHEBI:456216"/>
        <dbReference type="EC" id="2.7.11.1"/>
    </reaction>
</comment>
<dbReference type="SUPFAM" id="SSF52058">
    <property type="entry name" value="L domain-like"/>
    <property type="match status" value="1"/>
</dbReference>
<comment type="caution">
    <text evidence="13">The sequence shown here is derived from an EMBL/GenBank/DDBJ whole genome shotgun (WGS) entry which is preliminary data.</text>
</comment>
<dbReference type="GO" id="GO:0005524">
    <property type="term" value="F:ATP binding"/>
    <property type="evidence" value="ECO:0007669"/>
    <property type="project" value="UniProtKB-UniRule"/>
</dbReference>
<dbReference type="PANTHER" id="PTHR48006">
    <property type="entry name" value="LEUCINE-RICH REPEAT-CONTAINING PROTEIN DDB_G0281931-RELATED"/>
    <property type="match status" value="1"/>
</dbReference>
<accession>A0A438G8J9</accession>
<dbReference type="InterPro" id="IPR000719">
    <property type="entry name" value="Prot_kinase_dom"/>
</dbReference>
<name>A0A438G8J9_VITVI</name>
<gene>
    <name evidence="13" type="primary">BAK1_6</name>
    <name evidence="13" type="ORF">CK203_060194</name>
</gene>
<dbReference type="FunFam" id="1.10.510.10:FF:001709">
    <property type="entry name" value="Protein NSP-INTERACTING KINASE 1"/>
    <property type="match status" value="1"/>
</dbReference>
<keyword evidence="11" id="KW-0812">Transmembrane</keyword>
<evidence type="ECO:0000256" key="7">
    <source>
        <dbReference type="ARBA" id="ARBA00022840"/>
    </source>
</evidence>
<dbReference type="InterPro" id="IPR017441">
    <property type="entry name" value="Protein_kinase_ATP_BS"/>
</dbReference>
<dbReference type="Pfam" id="PF24626">
    <property type="entry name" value="SH3_Tf2-1"/>
    <property type="match status" value="1"/>
</dbReference>
<dbReference type="GO" id="GO:0004674">
    <property type="term" value="F:protein serine/threonine kinase activity"/>
    <property type="evidence" value="ECO:0007669"/>
    <property type="project" value="UniProtKB-KW"/>
</dbReference>
<dbReference type="Gene3D" id="1.10.510.10">
    <property type="entry name" value="Transferase(Phosphotransferase) domain 1"/>
    <property type="match status" value="1"/>
</dbReference>
<evidence type="ECO:0000256" key="10">
    <source>
        <dbReference type="PROSITE-ProRule" id="PRU10141"/>
    </source>
</evidence>
<evidence type="ECO:0000256" key="8">
    <source>
        <dbReference type="ARBA" id="ARBA00047899"/>
    </source>
</evidence>